<name>A0A8J9Z7N3_BRALA</name>
<dbReference type="Proteomes" id="UP000838412">
    <property type="component" value="Chromosome 16"/>
</dbReference>
<dbReference type="AlphaFoldDB" id="A0A8J9Z7N3"/>
<evidence type="ECO:0000313" key="2">
    <source>
        <dbReference type="Proteomes" id="UP000838412"/>
    </source>
</evidence>
<gene>
    <name evidence="1" type="primary">Hypp8264</name>
    <name evidence="1" type="ORF">BLAG_LOCUS9900</name>
</gene>
<dbReference type="EMBL" id="OV696701">
    <property type="protein sequence ID" value="CAH1248577.1"/>
    <property type="molecule type" value="Genomic_DNA"/>
</dbReference>
<organism evidence="1 2">
    <name type="scientific">Branchiostoma lanceolatum</name>
    <name type="common">Common lancelet</name>
    <name type="synonym">Amphioxus lanceolatum</name>
    <dbReference type="NCBI Taxonomy" id="7740"/>
    <lineage>
        <taxon>Eukaryota</taxon>
        <taxon>Metazoa</taxon>
        <taxon>Chordata</taxon>
        <taxon>Cephalochordata</taxon>
        <taxon>Leptocardii</taxon>
        <taxon>Amphioxiformes</taxon>
        <taxon>Branchiostomatidae</taxon>
        <taxon>Branchiostoma</taxon>
    </lineage>
</organism>
<keyword evidence="2" id="KW-1185">Reference proteome</keyword>
<reference evidence="1" key="1">
    <citation type="submission" date="2022-01" db="EMBL/GenBank/DDBJ databases">
        <authorList>
            <person name="Braso-Vives M."/>
        </authorList>
    </citation>
    <scope>NUCLEOTIDE SEQUENCE</scope>
</reference>
<sequence length="158" mass="18393">MMALNLVQKEAVKFEQELQNNVKNLFKHGECFLRRGMEYIQKLNTLHLEKLASLKGSASAAQTWLEGAPQKLQDELRRYVAPDDMATFQTVDSNGFQTTQAEYRKRIRQDSSEERVAQDQRLDGSIILWQLRWVVSDLIKKLSKRGMVTKKVKRDEVH</sequence>
<evidence type="ECO:0000313" key="1">
    <source>
        <dbReference type="EMBL" id="CAH1248577.1"/>
    </source>
</evidence>
<proteinExistence type="predicted"/>
<protein>
    <submittedName>
        <fullName evidence="1">Hypp8264 protein</fullName>
    </submittedName>
</protein>
<accession>A0A8J9Z7N3</accession>